<dbReference type="PROSITE" id="PS51110">
    <property type="entry name" value="SAP_A"/>
    <property type="match status" value="2"/>
</dbReference>
<keyword evidence="6" id="KW-0325">Glycoprotein</keyword>
<organism evidence="10">
    <name type="scientific">Culicoides sonorensis</name>
    <name type="common">Biting midge</name>
    <dbReference type="NCBI Taxonomy" id="179676"/>
    <lineage>
        <taxon>Eukaryota</taxon>
        <taxon>Metazoa</taxon>
        <taxon>Ecdysozoa</taxon>
        <taxon>Arthropoda</taxon>
        <taxon>Hexapoda</taxon>
        <taxon>Insecta</taxon>
        <taxon>Pterygota</taxon>
        <taxon>Neoptera</taxon>
        <taxon>Endopterygota</taxon>
        <taxon>Diptera</taxon>
        <taxon>Nematocera</taxon>
        <taxon>Chironomoidea</taxon>
        <taxon>Ceratopogonidae</taxon>
        <taxon>Ceratopogoninae</taxon>
        <taxon>Culicoides</taxon>
        <taxon>Monoculicoides</taxon>
    </lineage>
</organism>
<sequence>MIKISYILCLCFVGAVYASPLDLLGSKECTWGPTHWCKNFQNSRNCHATKHCIQTVWQHLTVPEDNDSVCQICLDMVKQARDQLESNQTQDDLRAVFEGSCKLIYVKPIVKECIKVVDDFIPELIEALASQMNPQVVCSVAGLCNNVKIDQMLTDNEKLNKITLTCENCGDLSGSLISKFHGKSRDDVLENILRLCGEFSSFSDGCSSIVLTHFNELYEHLENNLNGDAICHLTGVCATKFHQHSESIEVRPMSNIGYVKQTSIEDPDIPCELCEQLVNHLRDLLVANTTESEFKQVLEGICRQTKSFKDECLGLVAQYYSEIYQFVVKKMSPNDACFFIGVCPKHVENVKKINIIAPLVPIEVNIPAFYNSKNKYIGHENFESKIEVLQEHNKFLTGLNEPSLSLKQIENAQLPIDKLMGAPNRISLVEGGAWCTMCEYALHFIQEELSDAKNEEEIKKTVMSTCSKMPKSIAPECRNFVELYGDAIIALLIQEVDPAIVCPQLKLCPSNIKKDTEIFAPSTIDVQILSEATKKASCPLCLLAVEQAQQVIQNDKTIDKIKLALEQLCSHLNNKLKMECNDFVETYSKELVDLLMKDFTPQEICVYLKLCSDKRPDLSNYGISMVIQNDNGLELKTNEISDNTIDGIMIGTNIKVQVNNTPECLLCQEIVKQVEKSVVNKNSKAEIIKALENACLKVPKKARVQCEEYIEKHGEKIAELIIQELSPKEICRDIQLCFALDESSETDDLNIDDAIQVTIFANPKKYIQSPNFQEPDLPKGSEVCILCEIVVTKMEKNLEKPATQNEVRAYLDKVCKLLPSSIKNECQGFINTYSMLLIEAFESIPPKKICESIQVCLMSGVKSKGKSNEIVECAICEGSVASLESVIKNKSIDFKIENMLEKSCHDIPARFYERCITMVQTYGISIIEQLKEYPESHNICVDIGMCFRDQSAGFVKMEDIERMSSAEKNAVTDKQFIVGENECTWGPSHWCKNEETATKCNSLDFCKRKNIGMWKA</sequence>
<evidence type="ECO:0000256" key="6">
    <source>
        <dbReference type="ARBA" id="ARBA00023180"/>
    </source>
</evidence>
<protein>
    <submittedName>
        <fullName evidence="10">CSON002275 protein</fullName>
    </submittedName>
</protein>
<feature type="domain" description="Saposin A-type" evidence="9">
    <location>
        <begin position="976"/>
        <end position="1016"/>
    </location>
</feature>
<feature type="domain" description="Saposin B-type" evidence="8">
    <location>
        <begin position="66"/>
        <end position="148"/>
    </location>
</feature>
<evidence type="ECO:0000256" key="2">
    <source>
        <dbReference type="ARBA" id="ARBA00022525"/>
    </source>
</evidence>
<feature type="chain" id="PRO_5016394836" evidence="7">
    <location>
        <begin position="19"/>
        <end position="1016"/>
    </location>
</feature>
<evidence type="ECO:0000313" key="10">
    <source>
        <dbReference type="EMBL" id="SSX20679.1"/>
    </source>
</evidence>
<keyword evidence="4" id="KW-0677">Repeat</keyword>
<dbReference type="GO" id="GO:0005764">
    <property type="term" value="C:lysosome"/>
    <property type="evidence" value="ECO:0007669"/>
    <property type="project" value="InterPro"/>
</dbReference>
<feature type="signal peptide" evidence="7">
    <location>
        <begin position="1"/>
        <end position="18"/>
    </location>
</feature>
<feature type="domain" description="Saposin B-type" evidence="8">
    <location>
        <begin position="869"/>
        <end position="950"/>
    </location>
</feature>
<feature type="domain" description="Saposin B-type" evidence="8">
    <location>
        <begin position="431"/>
        <end position="512"/>
    </location>
</feature>
<dbReference type="Pfam" id="PF05184">
    <property type="entry name" value="SapB_1"/>
    <property type="match status" value="6"/>
</dbReference>
<evidence type="ECO:0000259" key="8">
    <source>
        <dbReference type="PROSITE" id="PS50015"/>
    </source>
</evidence>
<dbReference type="SMART" id="SM00162">
    <property type="entry name" value="SAPA"/>
    <property type="match status" value="2"/>
</dbReference>
<gene>
    <name evidence="10" type="primary">CSON002275</name>
</gene>
<dbReference type="Gene3D" id="1.10.225.10">
    <property type="entry name" value="Saposin-like"/>
    <property type="match status" value="8"/>
</dbReference>
<dbReference type="FunFam" id="1.10.225.10:FF:000002">
    <property type="entry name" value="prosaposin isoform X2"/>
    <property type="match status" value="1"/>
</dbReference>
<evidence type="ECO:0000256" key="4">
    <source>
        <dbReference type="ARBA" id="ARBA00022737"/>
    </source>
</evidence>
<dbReference type="GO" id="GO:0005576">
    <property type="term" value="C:extracellular region"/>
    <property type="evidence" value="ECO:0007669"/>
    <property type="project" value="UniProtKB-SubCell"/>
</dbReference>
<name>A0A336LVF0_CULSO</name>
<dbReference type="VEuPathDB" id="VectorBase:CSON002275"/>
<dbReference type="Pfam" id="PF03489">
    <property type="entry name" value="SapB_2"/>
    <property type="match status" value="7"/>
</dbReference>
<dbReference type="OMA" id="VWETQKV"/>
<evidence type="ECO:0000256" key="5">
    <source>
        <dbReference type="ARBA" id="ARBA00023157"/>
    </source>
</evidence>
<dbReference type="SUPFAM" id="SSF47862">
    <property type="entry name" value="Saposin"/>
    <property type="match status" value="7"/>
</dbReference>
<evidence type="ECO:0000256" key="7">
    <source>
        <dbReference type="SAM" id="SignalP"/>
    </source>
</evidence>
<dbReference type="PANTHER" id="PTHR11480">
    <property type="entry name" value="SAPOSIN-RELATED"/>
    <property type="match status" value="1"/>
</dbReference>
<keyword evidence="3 7" id="KW-0732">Signal</keyword>
<dbReference type="InterPro" id="IPR003119">
    <property type="entry name" value="SAP_A"/>
</dbReference>
<dbReference type="GO" id="GO:0016020">
    <property type="term" value="C:membrane"/>
    <property type="evidence" value="ECO:0007669"/>
    <property type="project" value="GOC"/>
</dbReference>
<dbReference type="InterPro" id="IPR008138">
    <property type="entry name" value="SapB_2"/>
</dbReference>
<feature type="domain" description="Saposin B-type" evidence="8">
    <location>
        <begin position="660"/>
        <end position="741"/>
    </location>
</feature>
<dbReference type="GO" id="GO:0006665">
    <property type="term" value="P:sphingolipid metabolic process"/>
    <property type="evidence" value="ECO:0007669"/>
    <property type="project" value="InterPro"/>
</dbReference>
<dbReference type="AlphaFoldDB" id="A0A336LVF0"/>
<evidence type="ECO:0000256" key="3">
    <source>
        <dbReference type="ARBA" id="ARBA00022729"/>
    </source>
</evidence>
<dbReference type="PROSITE" id="PS50015">
    <property type="entry name" value="SAP_B"/>
    <property type="match status" value="8"/>
</dbReference>
<dbReference type="EMBL" id="UFQT01000137">
    <property type="protein sequence ID" value="SSX20679.1"/>
    <property type="molecule type" value="Genomic_DNA"/>
</dbReference>
<evidence type="ECO:0000256" key="1">
    <source>
        <dbReference type="ARBA" id="ARBA00004613"/>
    </source>
</evidence>
<feature type="domain" description="Saposin A-type" evidence="9">
    <location>
        <begin position="22"/>
        <end position="62"/>
    </location>
</feature>
<comment type="subcellular location">
    <subcellularLocation>
        <location evidence="1">Secreted</location>
    </subcellularLocation>
</comment>
<keyword evidence="2" id="KW-0964">Secreted</keyword>
<reference evidence="10" key="1">
    <citation type="submission" date="2018-07" db="EMBL/GenBank/DDBJ databases">
        <authorList>
            <person name="Quirk P.G."/>
            <person name="Krulwich T.A."/>
        </authorList>
    </citation>
    <scope>NUCLEOTIDE SEQUENCE</scope>
</reference>
<dbReference type="Pfam" id="PF02199">
    <property type="entry name" value="SapA"/>
    <property type="match status" value="2"/>
</dbReference>
<feature type="domain" description="Saposin B-type" evidence="8">
    <location>
        <begin position="162"/>
        <end position="241"/>
    </location>
</feature>
<feature type="domain" description="Saposin B-type" evidence="8">
    <location>
        <begin position="267"/>
        <end position="347"/>
    </location>
</feature>
<feature type="domain" description="Saposin B-type" evidence="8">
    <location>
        <begin position="780"/>
        <end position="860"/>
    </location>
</feature>
<keyword evidence="5" id="KW-1015">Disulfide bond</keyword>
<dbReference type="InterPro" id="IPR007856">
    <property type="entry name" value="SapB_1"/>
</dbReference>
<proteinExistence type="predicted"/>
<dbReference type="PANTHER" id="PTHR11480:SF3">
    <property type="entry name" value="BCDNA.GH08312"/>
    <property type="match status" value="1"/>
</dbReference>
<dbReference type="InterPro" id="IPR008373">
    <property type="entry name" value="Saposin"/>
</dbReference>
<feature type="domain" description="Saposin B-type" evidence="8">
    <location>
        <begin position="534"/>
        <end position="615"/>
    </location>
</feature>
<evidence type="ECO:0000259" key="9">
    <source>
        <dbReference type="PROSITE" id="PS51110"/>
    </source>
</evidence>
<accession>A0A336LVF0</accession>
<dbReference type="InterPro" id="IPR011001">
    <property type="entry name" value="Saposin-like"/>
</dbReference>
<dbReference type="PRINTS" id="PR01797">
    <property type="entry name" value="SAPOSIN"/>
</dbReference>
<dbReference type="InterPro" id="IPR008139">
    <property type="entry name" value="SaposinB_dom"/>
</dbReference>
<dbReference type="InterPro" id="IPR051428">
    <property type="entry name" value="Sphingo_Act-Surfact_Prot"/>
</dbReference>
<dbReference type="SMART" id="SM00741">
    <property type="entry name" value="SapB"/>
    <property type="match status" value="8"/>
</dbReference>